<comment type="cofactor">
    <cofactor evidence="1">
        <name>Mn(2+)</name>
        <dbReference type="ChEBI" id="CHEBI:29035"/>
    </cofactor>
</comment>
<evidence type="ECO:0000256" key="7">
    <source>
        <dbReference type="ARBA" id="ARBA00022840"/>
    </source>
</evidence>
<dbReference type="Gene3D" id="1.10.510.10">
    <property type="entry name" value="Transferase(Phosphotransferase) domain 1"/>
    <property type="match status" value="1"/>
</dbReference>
<dbReference type="GO" id="GO:0005634">
    <property type="term" value="C:nucleus"/>
    <property type="evidence" value="ECO:0007669"/>
    <property type="project" value="TreeGrafter"/>
</dbReference>
<dbReference type="SUPFAM" id="SSF56112">
    <property type="entry name" value="Protein kinase-like (PK-like)"/>
    <property type="match status" value="1"/>
</dbReference>
<name>A0A8C4JTX0_DRONO</name>
<keyword evidence="7 9" id="KW-0067">ATP-binding</keyword>
<dbReference type="GO" id="GO:0005524">
    <property type="term" value="F:ATP binding"/>
    <property type="evidence" value="ECO:0007669"/>
    <property type="project" value="UniProtKB-UniRule"/>
</dbReference>
<accession>A0A8C4JTX0</accession>
<sequence length="615" mass="68912">MDRSKRNSIAGFPPRLERAEDFDGGSGGDGTTSQIGRVWTSSYRALISAFSRLTRLDDFTCEKIGSGFFSEVFKVRHRTSDQVMALKMNTLNSNRANMLKEVQLMNRLSHPNILRFMGVCVHQGQLHALTEYINYGNLEQLLDSNQHLPWTVRVKLAYDIAMGIRYLHYKGIFHRDLTSKNCLIKHDENGYSAIVGDFGLAEKIPDHSEKLPVVGSPFWMAPEVLRDEPYNEKMDPKLRPSFADIVKTLEEILNRLRNEESERERKFFNLDNSERKPKGSIEKGPGVKRLSSLDDKIPPKSPRPRRNIWLSRSQSDIFSRKPSRKINVQDPYYTPNKGLGRKVNPFNAREDLKGGKIKFFDMPSKSVISLVFDLHSPEAGGGLKASQSQFRQVYSTDWQEFSLLPGRRCRSLPVSPELPHKEYGLFGGLSSTVSRCDPIQLGAEVRQKLLSSSKYGVSEIPPFQAKLHRPEFLPVPGQEEDMDCSDGPVSQEENGFYPVENACEDPACNQPSALAQPEPLSCKRLPAENSVNSEGHGSLQVFAGCPPSEEMEVEDDLQKNMLLESAKPLFSVSPSREPRREARPFGEQDGDGTAPLALTSSNISASGSTQSTCDI</sequence>
<keyword evidence="13" id="KW-1185">Reference proteome</keyword>
<dbReference type="InterPro" id="IPR050940">
    <property type="entry name" value="Actin_reg-Ser/Thr_kinase"/>
</dbReference>
<dbReference type="Ensembl" id="ENSDNVT00000016095.1">
    <property type="protein sequence ID" value="ENSDNVP00000013372.1"/>
    <property type="gene ID" value="ENSDNVG00000009435.1"/>
</dbReference>
<evidence type="ECO:0000256" key="3">
    <source>
        <dbReference type="ARBA" id="ARBA00022527"/>
    </source>
</evidence>
<keyword evidence="4" id="KW-0808">Transferase</keyword>
<evidence type="ECO:0000313" key="12">
    <source>
        <dbReference type="Ensembl" id="ENSDNVP00000013372.1"/>
    </source>
</evidence>
<evidence type="ECO:0000256" key="6">
    <source>
        <dbReference type="ARBA" id="ARBA00022777"/>
    </source>
</evidence>
<gene>
    <name evidence="12" type="primary">TESK2</name>
</gene>
<dbReference type="GO" id="GO:0005737">
    <property type="term" value="C:cytoplasm"/>
    <property type="evidence" value="ECO:0007669"/>
    <property type="project" value="TreeGrafter"/>
</dbReference>
<dbReference type="FunFam" id="3.30.200.20:FF:000134">
    <property type="entry name" value="Dual specificity testis-specific protein kinase 2"/>
    <property type="match status" value="1"/>
</dbReference>
<dbReference type="GO" id="GO:0004674">
    <property type="term" value="F:protein serine/threonine kinase activity"/>
    <property type="evidence" value="ECO:0007669"/>
    <property type="project" value="UniProtKB-KW"/>
</dbReference>
<feature type="binding site" evidence="9">
    <location>
        <position position="87"/>
    </location>
    <ligand>
        <name>ATP</name>
        <dbReference type="ChEBI" id="CHEBI:30616"/>
    </ligand>
</feature>
<evidence type="ECO:0000256" key="2">
    <source>
        <dbReference type="ARBA" id="ARBA00001946"/>
    </source>
</evidence>
<dbReference type="InterPro" id="IPR017441">
    <property type="entry name" value="Protein_kinase_ATP_BS"/>
</dbReference>
<dbReference type="Proteomes" id="UP000694423">
    <property type="component" value="Unplaced"/>
</dbReference>
<keyword evidence="8" id="KW-0464">Manganese</keyword>
<evidence type="ECO:0000259" key="11">
    <source>
        <dbReference type="PROSITE" id="PS50011"/>
    </source>
</evidence>
<evidence type="ECO:0000256" key="1">
    <source>
        <dbReference type="ARBA" id="ARBA00001936"/>
    </source>
</evidence>
<feature type="compositionally biased region" description="Basic and acidic residues" evidence="10">
    <location>
        <begin position="269"/>
        <end position="281"/>
    </location>
</feature>
<dbReference type="PANTHER" id="PTHR46485:SF6">
    <property type="entry name" value="DUAL SPECIFICITY TESTIS-SPECIFIC PROTEIN KINASE 2"/>
    <property type="match status" value="1"/>
</dbReference>
<dbReference type="PROSITE" id="PS00109">
    <property type="entry name" value="PROTEIN_KINASE_TYR"/>
    <property type="match status" value="1"/>
</dbReference>
<dbReference type="Gene3D" id="3.30.200.20">
    <property type="entry name" value="Phosphorylase Kinase, domain 1"/>
    <property type="match status" value="1"/>
</dbReference>
<dbReference type="Pfam" id="PF00069">
    <property type="entry name" value="Pkinase"/>
    <property type="match status" value="1"/>
</dbReference>
<evidence type="ECO:0000313" key="13">
    <source>
        <dbReference type="Proteomes" id="UP000694423"/>
    </source>
</evidence>
<evidence type="ECO:0000256" key="10">
    <source>
        <dbReference type="SAM" id="MobiDB-lite"/>
    </source>
</evidence>
<reference evidence="12" key="2">
    <citation type="submission" date="2025-09" db="UniProtKB">
        <authorList>
            <consortium name="Ensembl"/>
        </authorList>
    </citation>
    <scope>IDENTIFICATION</scope>
</reference>
<feature type="region of interest" description="Disordered" evidence="10">
    <location>
        <begin position="565"/>
        <end position="615"/>
    </location>
</feature>
<feature type="compositionally biased region" description="Basic and acidic residues" evidence="10">
    <location>
        <begin position="576"/>
        <end position="586"/>
    </location>
</feature>
<evidence type="ECO:0000256" key="5">
    <source>
        <dbReference type="ARBA" id="ARBA00022741"/>
    </source>
</evidence>
<dbReference type="AlphaFoldDB" id="A0A8C4JTX0"/>
<feature type="region of interest" description="Disordered" evidence="10">
    <location>
        <begin position="269"/>
        <end position="306"/>
    </location>
</feature>
<evidence type="ECO:0000256" key="8">
    <source>
        <dbReference type="ARBA" id="ARBA00023211"/>
    </source>
</evidence>
<reference evidence="12" key="1">
    <citation type="submission" date="2025-08" db="UniProtKB">
        <authorList>
            <consortium name="Ensembl"/>
        </authorList>
    </citation>
    <scope>IDENTIFICATION</scope>
</reference>
<dbReference type="PROSITE" id="PS50011">
    <property type="entry name" value="PROTEIN_KINASE_DOM"/>
    <property type="match status" value="1"/>
</dbReference>
<dbReference type="PANTHER" id="PTHR46485">
    <property type="entry name" value="LIM DOMAIN KINASE 1"/>
    <property type="match status" value="1"/>
</dbReference>
<evidence type="ECO:0000256" key="4">
    <source>
        <dbReference type="ARBA" id="ARBA00022679"/>
    </source>
</evidence>
<dbReference type="InterPro" id="IPR011009">
    <property type="entry name" value="Kinase-like_dom_sf"/>
</dbReference>
<keyword evidence="6" id="KW-0418">Kinase</keyword>
<dbReference type="FunFam" id="1.10.510.10:FF:002766">
    <property type="match status" value="1"/>
</dbReference>
<evidence type="ECO:0000256" key="9">
    <source>
        <dbReference type="PROSITE-ProRule" id="PRU10141"/>
    </source>
</evidence>
<keyword evidence="3" id="KW-0723">Serine/threonine-protein kinase</keyword>
<dbReference type="InterPro" id="IPR000719">
    <property type="entry name" value="Prot_kinase_dom"/>
</dbReference>
<dbReference type="GO" id="GO:0030036">
    <property type="term" value="P:actin cytoskeleton organization"/>
    <property type="evidence" value="ECO:0007669"/>
    <property type="project" value="TreeGrafter"/>
</dbReference>
<organism evidence="12 13">
    <name type="scientific">Dromaius novaehollandiae</name>
    <name type="common">Emu</name>
    <dbReference type="NCBI Taxonomy" id="8790"/>
    <lineage>
        <taxon>Eukaryota</taxon>
        <taxon>Metazoa</taxon>
        <taxon>Chordata</taxon>
        <taxon>Craniata</taxon>
        <taxon>Vertebrata</taxon>
        <taxon>Euteleostomi</taxon>
        <taxon>Archelosauria</taxon>
        <taxon>Archosauria</taxon>
        <taxon>Dinosauria</taxon>
        <taxon>Saurischia</taxon>
        <taxon>Theropoda</taxon>
        <taxon>Coelurosauria</taxon>
        <taxon>Aves</taxon>
        <taxon>Palaeognathae</taxon>
        <taxon>Casuariiformes</taxon>
        <taxon>Dromaiidae</taxon>
        <taxon>Dromaius</taxon>
    </lineage>
</organism>
<comment type="cofactor">
    <cofactor evidence="2">
        <name>Mg(2+)</name>
        <dbReference type="ChEBI" id="CHEBI:18420"/>
    </cofactor>
</comment>
<proteinExistence type="predicted"/>
<dbReference type="InterPro" id="IPR008266">
    <property type="entry name" value="Tyr_kinase_AS"/>
</dbReference>
<dbReference type="PROSITE" id="PS00107">
    <property type="entry name" value="PROTEIN_KINASE_ATP"/>
    <property type="match status" value="1"/>
</dbReference>
<feature type="compositionally biased region" description="Polar residues" evidence="10">
    <location>
        <begin position="598"/>
        <end position="615"/>
    </location>
</feature>
<keyword evidence="5 9" id="KW-0547">Nucleotide-binding</keyword>
<dbReference type="GO" id="GO:0046872">
    <property type="term" value="F:metal ion binding"/>
    <property type="evidence" value="ECO:0007669"/>
    <property type="project" value="UniProtKB-KW"/>
</dbReference>
<feature type="domain" description="Protein kinase" evidence="11">
    <location>
        <begin position="58"/>
        <end position="318"/>
    </location>
</feature>
<protein>
    <submittedName>
        <fullName evidence="12">Testis associated actin remodelling kinase 2</fullName>
    </submittedName>
</protein>